<organism evidence="2 3">
    <name type="scientific">Dreissena polymorpha</name>
    <name type="common">Zebra mussel</name>
    <name type="synonym">Mytilus polymorpha</name>
    <dbReference type="NCBI Taxonomy" id="45954"/>
    <lineage>
        <taxon>Eukaryota</taxon>
        <taxon>Metazoa</taxon>
        <taxon>Spiralia</taxon>
        <taxon>Lophotrochozoa</taxon>
        <taxon>Mollusca</taxon>
        <taxon>Bivalvia</taxon>
        <taxon>Autobranchia</taxon>
        <taxon>Heteroconchia</taxon>
        <taxon>Euheterodonta</taxon>
        <taxon>Imparidentia</taxon>
        <taxon>Neoheterodontei</taxon>
        <taxon>Myida</taxon>
        <taxon>Dreissenoidea</taxon>
        <taxon>Dreissenidae</taxon>
        <taxon>Dreissena</taxon>
    </lineage>
</organism>
<proteinExistence type="predicted"/>
<feature type="region of interest" description="Disordered" evidence="1">
    <location>
        <begin position="1"/>
        <end position="29"/>
    </location>
</feature>
<accession>A0A9D4CEW6</accession>
<evidence type="ECO:0000313" key="2">
    <source>
        <dbReference type="EMBL" id="KAH3722235.1"/>
    </source>
</evidence>
<keyword evidence="3" id="KW-1185">Reference proteome</keyword>
<reference evidence="2" key="2">
    <citation type="submission" date="2020-11" db="EMBL/GenBank/DDBJ databases">
        <authorList>
            <person name="McCartney M.A."/>
            <person name="Auch B."/>
            <person name="Kono T."/>
            <person name="Mallez S."/>
            <person name="Becker A."/>
            <person name="Gohl D.M."/>
            <person name="Silverstein K.A.T."/>
            <person name="Koren S."/>
            <person name="Bechman K.B."/>
            <person name="Herman A."/>
            <person name="Abrahante J.E."/>
            <person name="Garbe J."/>
        </authorList>
    </citation>
    <scope>NUCLEOTIDE SEQUENCE</scope>
    <source>
        <strain evidence="2">Duluth1</strain>
        <tissue evidence="2">Whole animal</tissue>
    </source>
</reference>
<sequence>MPEQFGGEAGAQGVDPVSDHPLPKKGKLKLSKNYRIGSLVSQSSKTMQRIIINQLKEKHMSCRRES</sequence>
<dbReference type="EMBL" id="JAIWYP010000013">
    <property type="protein sequence ID" value="KAH3722235.1"/>
    <property type="molecule type" value="Genomic_DNA"/>
</dbReference>
<dbReference type="Proteomes" id="UP000828390">
    <property type="component" value="Unassembled WGS sequence"/>
</dbReference>
<comment type="caution">
    <text evidence="2">The sequence shown here is derived from an EMBL/GenBank/DDBJ whole genome shotgun (WGS) entry which is preliminary data.</text>
</comment>
<name>A0A9D4CEW6_DREPO</name>
<gene>
    <name evidence="2" type="ORF">DPMN_065191</name>
</gene>
<evidence type="ECO:0000313" key="3">
    <source>
        <dbReference type="Proteomes" id="UP000828390"/>
    </source>
</evidence>
<reference evidence="2" key="1">
    <citation type="journal article" date="2019" name="bioRxiv">
        <title>The Genome of the Zebra Mussel, Dreissena polymorpha: A Resource for Invasive Species Research.</title>
        <authorList>
            <person name="McCartney M.A."/>
            <person name="Auch B."/>
            <person name="Kono T."/>
            <person name="Mallez S."/>
            <person name="Zhang Y."/>
            <person name="Obille A."/>
            <person name="Becker A."/>
            <person name="Abrahante J.E."/>
            <person name="Garbe J."/>
            <person name="Badalamenti J.P."/>
            <person name="Herman A."/>
            <person name="Mangelson H."/>
            <person name="Liachko I."/>
            <person name="Sullivan S."/>
            <person name="Sone E.D."/>
            <person name="Koren S."/>
            <person name="Silverstein K.A.T."/>
            <person name="Beckman K.B."/>
            <person name="Gohl D.M."/>
        </authorList>
    </citation>
    <scope>NUCLEOTIDE SEQUENCE</scope>
    <source>
        <strain evidence="2">Duluth1</strain>
        <tissue evidence="2">Whole animal</tissue>
    </source>
</reference>
<dbReference type="AlphaFoldDB" id="A0A9D4CEW6"/>
<evidence type="ECO:0000256" key="1">
    <source>
        <dbReference type="SAM" id="MobiDB-lite"/>
    </source>
</evidence>
<protein>
    <submittedName>
        <fullName evidence="2">Uncharacterized protein</fullName>
    </submittedName>
</protein>